<feature type="signal peptide" evidence="3">
    <location>
        <begin position="1"/>
        <end position="18"/>
    </location>
</feature>
<dbReference type="Proteomes" id="UP000237631">
    <property type="component" value="Unassembled WGS sequence"/>
</dbReference>
<feature type="chain" id="PRO_5015702563" evidence="3">
    <location>
        <begin position="19"/>
        <end position="626"/>
    </location>
</feature>
<comment type="caution">
    <text evidence="4">The sequence shown here is derived from an EMBL/GenBank/DDBJ whole genome shotgun (WGS) entry which is preliminary data.</text>
</comment>
<dbReference type="EMBL" id="PNEN01000547">
    <property type="protein sequence ID" value="PPJ55179.1"/>
    <property type="molecule type" value="Genomic_DNA"/>
</dbReference>
<feature type="transmembrane region" description="Helical" evidence="2">
    <location>
        <begin position="607"/>
        <end position="625"/>
    </location>
</feature>
<evidence type="ECO:0000256" key="2">
    <source>
        <dbReference type="SAM" id="Phobius"/>
    </source>
</evidence>
<proteinExistence type="predicted"/>
<keyword evidence="2" id="KW-1133">Transmembrane helix</keyword>
<dbReference type="STRING" id="357750.A0A2S6C620"/>
<evidence type="ECO:0000313" key="5">
    <source>
        <dbReference type="Proteomes" id="UP000237631"/>
    </source>
</evidence>
<feature type="compositionally biased region" description="Basic and acidic residues" evidence="1">
    <location>
        <begin position="294"/>
        <end position="304"/>
    </location>
</feature>
<reference evidence="5" key="1">
    <citation type="journal article" date="2017" name="bioRxiv">
        <title>Conservation of a gene cluster reveals novel cercosporin biosynthetic mechanisms and extends production to the genus Colletotrichum.</title>
        <authorList>
            <person name="de Jonge R."/>
            <person name="Ebert M.K."/>
            <person name="Huitt-Roehl C.R."/>
            <person name="Pal P."/>
            <person name="Suttle J.C."/>
            <person name="Spanner R.E."/>
            <person name="Neubauer J.D."/>
            <person name="Jurick W.M.II."/>
            <person name="Stott K.A."/>
            <person name="Secor G.A."/>
            <person name="Thomma B.P.H.J."/>
            <person name="Van de Peer Y."/>
            <person name="Townsend C.A."/>
            <person name="Bolton M.D."/>
        </authorList>
    </citation>
    <scope>NUCLEOTIDE SEQUENCE [LARGE SCALE GENOMIC DNA]</scope>
    <source>
        <strain evidence="5">CBS538.71</strain>
    </source>
</reference>
<dbReference type="OrthoDB" id="3642826at2759"/>
<evidence type="ECO:0000256" key="1">
    <source>
        <dbReference type="SAM" id="MobiDB-lite"/>
    </source>
</evidence>
<gene>
    <name evidence="4" type="ORF">CBER1_05420</name>
</gene>
<keyword evidence="3" id="KW-0732">Signal</keyword>
<dbReference type="AlphaFoldDB" id="A0A2S6C620"/>
<accession>A0A2S6C620</accession>
<organism evidence="4 5">
    <name type="scientific">Cercospora berteroae</name>
    <dbReference type="NCBI Taxonomy" id="357750"/>
    <lineage>
        <taxon>Eukaryota</taxon>
        <taxon>Fungi</taxon>
        <taxon>Dikarya</taxon>
        <taxon>Ascomycota</taxon>
        <taxon>Pezizomycotina</taxon>
        <taxon>Dothideomycetes</taxon>
        <taxon>Dothideomycetidae</taxon>
        <taxon>Mycosphaerellales</taxon>
        <taxon>Mycosphaerellaceae</taxon>
        <taxon>Cercospora</taxon>
    </lineage>
</organism>
<evidence type="ECO:0000256" key="3">
    <source>
        <dbReference type="SAM" id="SignalP"/>
    </source>
</evidence>
<name>A0A2S6C620_9PEZI</name>
<keyword evidence="2" id="KW-0472">Membrane</keyword>
<protein>
    <submittedName>
        <fullName evidence="4">Uncharacterized protein</fullName>
    </submittedName>
</protein>
<keyword evidence="2" id="KW-0812">Transmembrane</keyword>
<sequence>MLSRSLLLWGLFTITCRCTSLQYFNTTLSTVTSDSAETTSSADWRYIAPYATHRRYVWTLATWRGVNSAVSFVTVGTVFVGFDPAASTASTTTIFHSEYRNMSVELWTRTETNSEGTVTATATDLSGREITLAYPTAYNTIDAGVTWAVLTASNSDGSACCCYNRVSTSPPTPIVSPAPNTAADVDDPQGLKYTLTYLFRDNAYNIPNEQLQFPLPAAVTDAPVCTADLCFNKGGGIPRTHISVGTTQSYLLATTTTTLTGIGNQFQVLPTPLLPPKTLAVVAAPTIPIITDRPNTDAESHGEDEPATPIPQGPDDVSLHGPVPQLQPHKSALLPSPTPITFNSVTLQPQASAVIVEGQTLALGSALTLGSGPLATTVALHKSDSSIILQVNDMVSTLQLLPTPASALADHHLPPSFTIGSQVITANSKSEYIIQGETLAPGSRIVIAGSTMSLAPNAQALVINGKTQTQVAAAHITPAPKLTIGSMVYSIDHSSRFVLEDHTLQPGGPPIVLDGGKSTVSLASNGAEVVVNGKTTNLQPNGAAASITVGSKIYTTNTDGNYSIDGRTLAPGGSAVIADGTTLSMGSQGRYIVVDSSSSVGSRLKGISIWWNLGLTLTFLFVILAR</sequence>
<feature type="region of interest" description="Disordered" evidence="1">
    <location>
        <begin position="292"/>
        <end position="322"/>
    </location>
</feature>
<evidence type="ECO:0000313" key="4">
    <source>
        <dbReference type="EMBL" id="PPJ55179.1"/>
    </source>
</evidence>
<keyword evidence="5" id="KW-1185">Reference proteome</keyword>